<accession>A0A927BX06</accession>
<evidence type="ECO:0000256" key="1">
    <source>
        <dbReference type="SAM" id="MobiDB-lite"/>
    </source>
</evidence>
<dbReference type="RefSeq" id="WP_190919684.1">
    <property type="nucleotide sequence ID" value="NZ_JACXIZ010000028.1"/>
</dbReference>
<dbReference type="Proteomes" id="UP000621560">
    <property type="component" value="Unassembled WGS sequence"/>
</dbReference>
<feature type="compositionally biased region" description="Basic and acidic residues" evidence="1">
    <location>
        <begin position="111"/>
        <end position="124"/>
    </location>
</feature>
<protein>
    <submittedName>
        <fullName evidence="2">Uncharacterized protein</fullName>
    </submittedName>
</protein>
<gene>
    <name evidence="2" type="ORF">IDH44_16980</name>
</gene>
<comment type="caution">
    <text evidence="2">The sequence shown here is derived from an EMBL/GenBank/DDBJ whole genome shotgun (WGS) entry which is preliminary data.</text>
</comment>
<evidence type="ECO:0000313" key="3">
    <source>
        <dbReference type="Proteomes" id="UP000621560"/>
    </source>
</evidence>
<feature type="region of interest" description="Disordered" evidence="1">
    <location>
        <begin position="96"/>
        <end position="128"/>
    </location>
</feature>
<name>A0A927BX06_9BACL</name>
<proteinExistence type="predicted"/>
<dbReference type="EMBL" id="JACXIZ010000028">
    <property type="protein sequence ID" value="MBD2846893.1"/>
    <property type="molecule type" value="Genomic_DNA"/>
</dbReference>
<evidence type="ECO:0000313" key="2">
    <source>
        <dbReference type="EMBL" id="MBD2846893.1"/>
    </source>
</evidence>
<dbReference type="AlphaFoldDB" id="A0A927BX06"/>
<sequence>MGHAREYRGQTLALLHGSPLIAYTLTDAEGLSSRLLSDYALYRSVYKPGDELSAPLETADLLQYNLAIRDYLLEAVRPSTLPPGTYTVTATADYRLEDERQEAAGPEEDAREAAGRATDRHSAAGRETAAALEVSLTFTVR</sequence>
<reference evidence="2" key="1">
    <citation type="submission" date="2020-09" db="EMBL/GenBank/DDBJ databases">
        <title>A novel bacterium of genus Paenibacillus, isolated from South China Sea.</title>
        <authorList>
            <person name="Huang H."/>
            <person name="Mo K."/>
            <person name="Hu Y."/>
        </authorList>
    </citation>
    <scope>NUCLEOTIDE SEQUENCE</scope>
    <source>
        <strain evidence="2">IB182496</strain>
    </source>
</reference>
<organism evidence="2 3">
    <name type="scientific">Paenibacillus sabuli</name>
    <dbReference type="NCBI Taxonomy" id="2772509"/>
    <lineage>
        <taxon>Bacteria</taxon>
        <taxon>Bacillati</taxon>
        <taxon>Bacillota</taxon>
        <taxon>Bacilli</taxon>
        <taxon>Bacillales</taxon>
        <taxon>Paenibacillaceae</taxon>
        <taxon>Paenibacillus</taxon>
    </lineage>
</organism>
<keyword evidence="3" id="KW-1185">Reference proteome</keyword>